<feature type="domain" description="Cystatin" evidence="7">
    <location>
        <begin position="6"/>
        <end position="103"/>
    </location>
</feature>
<dbReference type="InterPro" id="IPR046350">
    <property type="entry name" value="Cystatin_sf"/>
</dbReference>
<dbReference type="GO" id="GO:0004869">
    <property type="term" value="F:cysteine-type endopeptidase inhibitor activity"/>
    <property type="evidence" value="ECO:0007669"/>
    <property type="project" value="UniProtKB-KW"/>
</dbReference>
<reference evidence="11" key="2">
    <citation type="submission" date="2025-04" db="UniProtKB">
        <authorList>
            <consortium name="RefSeq"/>
        </authorList>
    </citation>
    <scope>IDENTIFICATION</scope>
    <source>
        <tissue evidence="11">Muscle</tissue>
    </source>
</reference>
<keyword evidence="3" id="KW-0963">Cytoplasm</keyword>
<dbReference type="Proteomes" id="UP000504628">
    <property type="component" value="Chromosome 2"/>
</dbReference>
<dbReference type="OrthoDB" id="2429551at2759"/>
<protein>
    <submittedName>
        <fullName evidence="8 11">Cystatin-B</fullName>
    </submittedName>
</protein>
<dbReference type="KEGG" id="pdic:114491099"/>
<evidence type="ECO:0000256" key="1">
    <source>
        <dbReference type="ARBA" id="ARBA00004496"/>
    </source>
</evidence>
<gene>
    <name evidence="11" type="primary">CSTB</name>
    <name evidence="8" type="ORF">HJG60_003403</name>
</gene>
<keyword evidence="5" id="KW-0789">Thiol protease inhibitor</keyword>
<accession>A0A6J2L2H7</accession>
<evidence type="ECO:0000256" key="2">
    <source>
        <dbReference type="ARBA" id="ARBA00009403"/>
    </source>
</evidence>
<dbReference type="PRINTS" id="PR00295">
    <property type="entry name" value="STEFINA"/>
</dbReference>
<dbReference type="FunFam" id="3.10.450.10:FF:000001">
    <property type="entry name" value="Cystatin-A"/>
    <property type="match status" value="1"/>
</dbReference>
<dbReference type="CTD" id="1476"/>
<keyword evidence="4" id="KW-0646">Protease inhibitor</keyword>
<evidence type="ECO:0000256" key="4">
    <source>
        <dbReference type="ARBA" id="ARBA00022690"/>
    </source>
</evidence>
<reference evidence="8 10" key="1">
    <citation type="journal article" date="2020" name="Nature">
        <title>Six reference-quality genomes reveal evolution of bat adaptations.</title>
        <authorList>
            <person name="Jebb D."/>
            <person name="Huang Z."/>
            <person name="Pippel M."/>
            <person name="Hughes G.M."/>
            <person name="Lavrichenko K."/>
            <person name="Devanna P."/>
            <person name="Winkler S."/>
            <person name="Jermiin L.S."/>
            <person name="Skirmuntt E.C."/>
            <person name="Katzourakis A."/>
            <person name="Burkitt-Gray L."/>
            <person name="Ray D.A."/>
            <person name="Sullivan K.A.M."/>
            <person name="Roscito J.G."/>
            <person name="Kirilenko B.M."/>
            <person name="Davalos L.M."/>
            <person name="Corthals A.P."/>
            <person name="Power M.L."/>
            <person name="Jones G."/>
            <person name="Ransome R.D."/>
            <person name="Dechmann D.K.N."/>
            <person name="Locatelli A.G."/>
            <person name="Puechmaille S.J."/>
            <person name="Fedrigo O."/>
            <person name="Jarvis E.D."/>
            <person name="Hiller M."/>
            <person name="Vernes S.C."/>
            <person name="Myers E.W."/>
            <person name="Teeling E.C."/>
        </authorList>
    </citation>
    <scope>NUCLEOTIDE SEQUENCE [LARGE SCALE GENOMIC DNA]</scope>
    <source>
        <strain evidence="8">Bat1K_MPI-CBG_1</strain>
    </source>
</reference>
<dbReference type="InterPro" id="IPR000010">
    <property type="entry name" value="Cystatin_dom"/>
</dbReference>
<dbReference type="AlphaFoldDB" id="A0A6J2L2H7"/>
<comment type="subcellular location">
    <subcellularLocation>
        <location evidence="1">Cytoplasm</location>
    </subcellularLocation>
</comment>
<evidence type="ECO:0000313" key="11">
    <source>
        <dbReference type="RefSeq" id="XP_028361069.1"/>
    </source>
</evidence>
<dbReference type="EMBL" id="JABVXQ010000003">
    <property type="protein sequence ID" value="KAF6118190.1"/>
    <property type="molecule type" value="Genomic_DNA"/>
</dbReference>
<evidence type="ECO:0000259" key="7">
    <source>
        <dbReference type="SMART" id="SM00043"/>
    </source>
</evidence>
<keyword evidence="9" id="KW-1185">Reference proteome</keyword>
<dbReference type="CDD" id="cd00042">
    <property type="entry name" value="CY"/>
    <property type="match status" value="1"/>
</dbReference>
<comment type="similarity">
    <text evidence="2">Belongs to the cystatin family.</text>
</comment>
<organism evidence="9 11">
    <name type="scientific">Phyllostomus discolor</name>
    <name type="common">pale spear-nosed bat</name>
    <dbReference type="NCBI Taxonomy" id="89673"/>
    <lineage>
        <taxon>Eukaryota</taxon>
        <taxon>Metazoa</taxon>
        <taxon>Chordata</taxon>
        <taxon>Craniata</taxon>
        <taxon>Vertebrata</taxon>
        <taxon>Euteleostomi</taxon>
        <taxon>Mammalia</taxon>
        <taxon>Eutheria</taxon>
        <taxon>Laurasiatheria</taxon>
        <taxon>Chiroptera</taxon>
        <taxon>Yangochiroptera</taxon>
        <taxon>Phyllostomidae</taxon>
        <taxon>Phyllostominae</taxon>
        <taxon>Phyllostomus</taxon>
    </lineage>
</organism>
<dbReference type="Gene3D" id="3.10.450.10">
    <property type="match status" value="1"/>
</dbReference>
<evidence type="ECO:0000256" key="3">
    <source>
        <dbReference type="ARBA" id="ARBA00022490"/>
    </source>
</evidence>
<evidence type="ECO:0000313" key="10">
    <source>
        <dbReference type="Proteomes" id="UP000664940"/>
    </source>
</evidence>
<evidence type="ECO:0000313" key="8">
    <source>
        <dbReference type="EMBL" id="KAF6118190.1"/>
    </source>
</evidence>
<dbReference type="InterPro" id="IPR001713">
    <property type="entry name" value="Prot_inh_stefin"/>
</dbReference>
<sequence>MSGRGMLCGGTSATRPATAEIQAIADEVKSQLEEKENKKYALFKAVEYQSQMVAGVNYFIKVQVEDDAFVHIRVFQSLPHEKKPLALHNYQTNKTRQDELAYF</sequence>
<evidence type="ECO:0000256" key="6">
    <source>
        <dbReference type="ARBA" id="ARBA00022990"/>
    </source>
</evidence>
<evidence type="ECO:0000313" key="9">
    <source>
        <dbReference type="Proteomes" id="UP000504628"/>
    </source>
</evidence>
<dbReference type="Pfam" id="PF00031">
    <property type="entry name" value="Cystatin"/>
    <property type="match status" value="1"/>
</dbReference>
<dbReference type="GO" id="GO:0005829">
    <property type="term" value="C:cytosol"/>
    <property type="evidence" value="ECO:0007669"/>
    <property type="project" value="TreeGrafter"/>
</dbReference>
<evidence type="ECO:0000256" key="5">
    <source>
        <dbReference type="ARBA" id="ARBA00022704"/>
    </source>
</evidence>
<dbReference type="RefSeq" id="XP_028361069.1">
    <property type="nucleotide sequence ID" value="XM_028505268.2"/>
</dbReference>
<dbReference type="PANTHER" id="PTHR11414">
    <property type="entry name" value="CYSTATIN FAMILY MEMBER"/>
    <property type="match status" value="1"/>
</dbReference>
<keyword evidence="6" id="KW-0007">Acetylation</keyword>
<dbReference type="Proteomes" id="UP000664940">
    <property type="component" value="Unassembled WGS sequence"/>
</dbReference>
<dbReference type="SMART" id="SM00043">
    <property type="entry name" value="CY"/>
    <property type="match status" value="1"/>
</dbReference>
<name>A0A6J2L2H7_9CHIR</name>
<dbReference type="SUPFAM" id="SSF54403">
    <property type="entry name" value="Cystatin/monellin"/>
    <property type="match status" value="1"/>
</dbReference>
<dbReference type="GeneID" id="114491099"/>
<proteinExistence type="inferred from homology"/>
<dbReference type="PANTHER" id="PTHR11414:SF22">
    <property type="entry name" value="CYSTATIN-B"/>
    <property type="match status" value="1"/>
</dbReference>